<evidence type="ECO:0000256" key="14">
    <source>
        <dbReference type="ARBA" id="ARBA00048247"/>
    </source>
</evidence>
<comment type="function">
    <text evidence="16 17">Catalyzes the last two sequential reactions in the de novo biosynthetic pathway for UDP-N-acetylglucosamine (UDP-GlcNAc). The C-terminal domain catalyzes the transfer of acetyl group from acetyl coenzyme A to glucosamine-1-phosphate (GlcN-1-P) to produce N-acetylglucosamine-1-phosphate (GlcNAc-1-P), which is converted into UDP-GlcNAc by the transfer of uridine 5-monophosphate (from uridine 5-triphosphate), a reaction catalyzed by the N-terminal domain.</text>
</comment>
<comment type="subunit">
    <text evidence="17">Homotrimer.</text>
</comment>
<proteinExistence type="inferred from homology"/>
<evidence type="ECO:0000256" key="5">
    <source>
        <dbReference type="ARBA" id="ARBA00022695"/>
    </source>
</evidence>
<evidence type="ECO:0000313" key="20">
    <source>
        <dbReference type="EMBL" id="TCK26641.1"/>
    </source>
</evidence>
<evidence type="ECO:0000256" key="6">
    <source>
        <dbReference type="ARBA" id="ARBA00022723"/>
    </source>
</evidence>
<dbReference type="GO" id="GO:0016020">
    <property type="term" value="C:membrane"/>
    <property type="evidence" value="ECO:0007669"/>
    <property type="project" value="GOC"/>
</dbReference>
<keyword evidence="12 17" id="KW-0012">Acyltransferase</keyword>
<dbReference type="PANTHER" id="PTHR43584:SF3">
    <property type="entry name" value="BIFUNCTIONAL PROTEIN GLMU"/>
    <property type="match status" value="1"/>
</dbReference>
<comment type="catalytic activity">
    <reaction evidence="15 17">
        <text>N-acetyl-alpha-D-glucosamine 1-phosphate + UTP + H(+) = UDP-N-acetyl-alpha-D-glucosamine + diphosphate</text>
        <dbReference type="Rhea" id="RHEA:13509"/>
        <dbReference type="ChEBI" id="CHEBI:15378"/>
        <dbReference type="ChEBI" id="CHEBI:33019"/>
        <dbReference type="ChEBI" id="CHEBI:46398"/>
        <dbReference type="ChEBI" id="CHEBI:57705"/>
        <dbReference type="ChEBI" id="CHEBI:57776"/>
        <dbReference type="EC" id="2.7.7.23"/>
    </reaction>
</comment>
<dbReference type="GO" id="GO:0008360">
    <property type="term" value="P:regulation of cell shape"/>
    <property type="evidence" value="ECO:0007669"/>
    <property type="project" value="UniProtKB-KW"/>
</dbReference>
<dbReference type="NCBIfam" id="NF010932">
    <property type="entry name" value="PRK14352.1"/>
    <property type="match status" value="1"/>
</dbReference>
<evidence type="ECO:0000256" key="11">
    <source>
        <dbReference type="ARBA" id="ARBA00023268"/>
    </source>
</evidence>
<dbReference type="InterPro" id="IPR011004">
    <property type="entry name" value="Trimer_LpxA-like_sf"/>
</dbReference>
<gene>
    <name evidence="17" type="primary">glmU</name>
    <name evidence="20" type="ORF">EV378_2482</name>
</gene>
<keyword evidence="3 17" id="KW-0963">Cytoplasm</keyword>
<evidence type="ECO:0000256" key="4">
    <source>
        <dbReference type="ARBA" id="ARBA00022679"/>
    </source>
</evidence>
<comment type="cofactor">
    <cofactor evidence="17">
        <name>Mg(2+)</name>
        <dbReference type="ChEBI" id="CHEBI:18420"/>
    </cofactor>
    <text evidence="17">Binds 1 Mg(2+) ion per subunit.</text>
</comment>
<feature type="active site" description="Proton acceptor" evidence="17">
    <location>
        <position position="374"/>
    </location>
</feature>
<feature type="binding site" evidence="17">
    <location>
        <position position="239"/>
    </location>
    <ligand>
        <name>UDP-N-acetyl-alpha-D-glucosamine</name>
        <dbReference type="ChEBI" id="CHEBI:57705"/>
    </ligand>
</feature>
<feature type="binding site" evidence="17">
    <location>
        <position position="391"/>
    </location>
    <ligand>
        <name>acetyl-CoA</name>
        <dbReference type="ChEBI" id="CHEBI:57288"/>
    </ligand>
</feature>
<feature type="binding site" evidence="17">
    <location>
        <position position="181"/>
    </location>
    <ligand>
        <name>UDP-N-acetyl-alpha-D-glucosamine</name>
        <dbReference type="ChEBI" id="CHEBI:57705"/>
    </ligand>
</feature>
<dbReference type="CDD" id="cd03353">
    <property type="entry name" value="LbH_GlmU_C"/>
    <property type="match status" value="1"/>
</dbReference>
<evidence type="ECO:0000256" key="15">
    <source>
        <dbReference type="ARBA" id="ARBA00048493"/>
    </source>
</evidence>
<keyword evidence="4 17" id="KW-0808">Transferase</keyword>
<accession>A0A4R1HYM2</accession>
<dbReference type="InterPro" id="IPR005882">
    <property type="entry name" value="Bifunctional_GlmU"/>
</dbReference>
<evidence type="ECO:0000256" key="17">
    <source>
        <dbReference type="HAMAP-Rule" id="MF_01631"/>
    </source>
</evidence>
<comment type="caution">
    <text evidence="20">The sequence shown here is derived from an EMBL/GenBank/DDBJ whole genome shotgun (WGS) entry which is preliminary data.</text>
</comment>
<dbReference type="GO" id="GO:0000902">
    <property type="term" value="P:cell morphogenesis"/>
    <property type="evidence" value="ECO:0007669"/>
    <property type="project" value="UniProtKB-UniRule"/>
</dbReference>
<dbReference type="NCBIfam" id="TIGR01173">
    <property type="entry name" value="glmU"/>
    <property type="match status" value="1"/>
</dbReference>
<dbReference type="Proteomes" id="UP000295560">
    <property type="component" value="Unassembled WGS sequence"/>
</dbReference>
<evidence type="ECO:0000256" key="8">
    <source>
        <dbReference type="ARBA" id="ARBA00022842"/>
    </source>
</evidence>
<dbReference type="RefSeq" id="WP_132424172.1">
    <property type="nucleotide sequence ID" value="NZ_SMFZ01000001.1"/>
</dbReference>
<feature type="region of interest" description="Linker" evidence="17">
    <location>
        <begin position="242"/>
        <end position="262"/>
    </location>
</feature>
<dbReference type="GO" id="GO:0019134">
    <property type="term" value="F:glucosamine-1-phosphate N-acetyltransferase activity"/>
    <property type="evidence" value="ECO:0007669"/>
    <property type="project" value="UniProtKB-UniRule"/>
</dbReference>
<dbReference type="EC" id="2.3.1.157" evidence="17"/>
<evidence type="ECO:0000256" key="13">
    <source>
        <dbReference type="ARBA" id="ARBA00023316"/>
    </source>
</evidence>
<feature type="compositionally biased region" description="Low complexity" evidence="18">
    <location>
        <begin position="467"/>
        <end position="477"/>
    </location>
</feature>
<evidence type="ECO:0000256" key="16">
    <source>
        <dbReference type="ARBA" id="ARBA00049628"/>
    </source>
</evidence>
<name>A0A4R1HYM2_PSEEN</name>
<evidence type="ECO:0000256" key="9">
    <source>
        <dbReference type="ARBA" id="ARBA00022960"/>
    </source>
</evidence>
<dbReference type="PANTHER" id="PTHR43584">
    <property type="entry name" value="NUCLEOTIDYL TRANSFERASE"/>
    <property type="match status" value="1"/>
</dbReference>
<dbReference type="EMBL" id="SMFZ01000001">
    <property type="protein sequence ID" value="TCK26641.1"/>
    <property type="molecule type" value="Genomic_DNA"/>
</dbReference>
<dbReference type="InterPro" id="IPR038009">
    <property type="entry name" value="GlmU_C_LbH"/>
</dbReference>
<feature type="binding site" evidence="17">
    <location>
        <position position="152"/>
    </location>
    <ligand>
        <name>UDP-N-acetyl-alpha-D-glucosamine</name>
        <dbReference type="ChEBI" id="CHEBI:57705"/>
    </ligand>
</feature>
<keyword evidence="21" id="KW-1185">Reference proteome</keyword>
<dbReference type="Gene3D" id="2.160.10.10">
    <property type="entry name" value="Hexapeptide repeat proteins"/>
    <property type="match status" value="1"/>
</dbReference>
<comment type="pathway">
    <text evidence="17">Bacterial outer membrane biogenesis; LPS lipid A biosynthesis.</text>
</comment>
<feature type="binding site" evidence="17">
    <location>
        <position position="377"/>
    </location>
    <ligand>
        <name>UDP-N-acetyl-alpha-D-glucosamine</name>
        <dbReference type="ChEBI" id="CHEBI:57705"/>
    </ligand>
</feature>
<feature type="binding site" evidence="17">
    <location>
        <position position="115"/>
    </location>
    <ligand>
        <name>Mg(2+)</name>
        <dbReference type="ChEBI" id="CHEBI:18420"/>
    </ligand>
</feature>
<comment type="caution">
    <text evidence="17">Lacks conserved residue(s) required for the propagation of feature annotation.</text>
</comment>
<dbReference type="AlphaFoldDB" id="A0A4R1HYM2"/>
<feature type="binding site" evidence="17">
    <location>
        <position position="27"/>
    </location>
    <ligand>
        <name>UDP-N-acetyl-alpha-D-glucosamine</name>
        <dbReference type="ChEBI" id="CHEBI:57705"/>
    </ligand>
</feature>
<feature type="binding site" evidence="17">
    <location>
        <position position="239"/>
    </location>
    <ligand>
        <name>Mg(2+)</name>
        <dbReference type="ChEBI" id="CHEBI:18420"/>
    </ligand>
</feature>
<evidence type="ECO:0000256" key="10">
    <source>
        <dbReference type="ARBA" id="ARBA00022984"/>
    </source>
</evidence>
<dbReference type="GO" id="GO:0005737">
    <property type="term" value="C:cytoplasm"/>
    <property type="evidence" value="ECO:0007669"/>
    <property type="project" value="UniProtKB-SubCell"/>
</dbReference>
<dbReference type="UniPathway" id="UPA00973"/>
<feature type="binding site" evidence="17">
    <location>
        <position position="84"/>
    </location>
    <ligand>
        <name>UDP-N-acetyl-alpha-D-glucosamine</name>
        <dbReference type="ChEBI" id="CHEBI:57705"/>
    </ligand>
</feature>
<evidence type="ECO:0000256" key="12">
    <source>
        <dbReference type="ARBA" id="ARBA00023315"/>
    </source>
</evidence>
<evidence type="ECO:0000256" key="1">
    <source>
        <dbReference type="ARBA" id="ARBA00007707"/>
    </source>
</evidence>
<evidence type="ECO:0000256" key="3">
    <source>
        <dbReference type="ARBA" id="ARBA00022490"/>
    </source>
</evidence>
<evidence type="ECO:0000256" key="7">
    <source>
        <dbReference type="ARBA" id="ARBA00022737"/>
    </source>
</evidence>
<dbReference type="GO" id="GO:0003977">
    <property type="term" value="F:UDP-N-acetylglucosamine diphosphorylase activity"/>
    <property type="evidence" value="ECO:0007669"/>
    <property type="project" value="UniProtKB-UniRule"/>
</dbReference>
<comment type="catalytic activity">
    <reaction evidence="14 17">
        <text>alpha-D-glucosamine 1-phosphate + acetyl-CoA = N-acetyl-alpha-D-glucosamine 1-phosphate + CoA + H(+)</text>
        <dbReference type="Rhea" id="RHEA:13725"/>
        <dbReference type="ChEBI" id="CHEBI:15378"/>
        <dbReference type="ChEBI" id="CHEBI:57287"/>
        <dbReference type="ChEBI" id="CHEBI:57288"/>
        <dbReference type="ChEBI" id="CHEBI:57776"/>
        <dbReference type="ChEBI" id="CHEBI:58516"/>
        <dbReference type="EC" id="2.3.1.157"/>
    </reaction>
</comment>
<dbReference type="EC" id="2.7.7.23" evidence="17"/>
<dbReference type="OrthoDB" id="9775031at2"/>
<feature type="binding site" evidence="17">
    <location>
        <position position="416"/>
    </location>
    <ligand>
        <name>acetyl-CoA</name>
        <dbReference type="ChEBI" id="CHEBI:57288"/>
    </ligand>
</feature>
<dbReference type="InterPro" id="IPR025877">
    <property type="entry name" value="MobA-like_NTP_Trfase"/>
</dbReference>
<feature type="region of interest" description="N-acetyltransferase" evidence="17">
    <location>
        <begin position="263"/>
        <end position="511"/>
    </location>
</feature>
<dbReference type="InterPro" id="IPR029044">
    <property type="entry name" value="Nucleotide-diphossugar_trans"/>
</dbReference>
<feature type="binding site" evidence="17">
    <location>
        <position position="388"/>
    </location>
    <ligand>
        <name>UDP-N-acetyl-alpha-D-glucosamine</name>
        <dbReference type="ChEBI" id="CHEBI:57705"/>
    </ligand>
</feature>
<dbReference type="SUPFAM" id="SSF51161">
    <property type="entry name" value="Trimeric LpxA-like enzymes"/>
    <property type="match status" value="1"/>
</dbReference>
<dbReference type="Pfam" id="PF12804">
    <property type="entry name" value="NTP_transf_3"/>
    <property type="match status" value="1"/>
</dbReference>
<evidence type="ECO:0000256" key="18">
    <source>
        <dbReference type="SAM" id="MobiDB-lite"/>
    </source>
</evidence>
<dbReference type="InterPro" id="IPR050065">
    <property type="entry name" value="GlmU-like"/>
</dbReference>
<comment type="subcellular location">
    <subcellularLocation>
        <location evidence="17">Cytoplasm</location>
    </subcellularLocation>
</comment>
<dbReference type="GO" id="GO:0009252">
    <property type="term" value="P:peptidoglycan biosynthetic process"/>
    <property type="evidence" value="ECO:0007669"/>
    <property type="project" value="UniProtKB-UniRule"/>
</dbReference>
<keyword evidence="6 17" id="KW-0479">Metal-binding</keyword>
<feature type="region of interest" description="Disordered" evidence="18">
    <location>
        <begin position="462"/>
        <end position="511"/>
    </location>
</feature>
<comment type="pathway">
    <text evidence="17">Nucleotide-sugar biosynthesis; UDP-N-acetyl-alpha-D-glucosamine biosynthesis; UDP-N-acetyl-alpha-D-glucosamine from N-acetyl-alpha-D-glucosamine 1-phosphate: step 1/1.</text>
</comment>
<feature type="compositionally biased region" description="Basic and acidic residues" evidence="18">
    <location>
        <begin position="502"/>
        <end position="511"/>
    </location>
</feature>
<organism evidence="20 21">
    <name type="scientific">Pseudonocardia endophytica</name>
    <dbReference type="NCBI Taxonomy" id="401976"/>
    <lineage>
        <taxon>Bacteria</taxon>
        <taxon>Bacillati</taxon>
        <taxon>Actinomycetota</taxon>
        <taxon>Actinomycetes</taxon>
        <taxon>Pseudonocardiales</taxon>
        <taxon>Pseudonocardiaceae</taxon>
        <taxon>Pseudonocardia</taxon>
    </lineage>
</organism>
<feature type="domain" description="MobA-like NTP transferase" evidence="19">
    <location>
        <begin position="11"/>
        <end position="142"/>
    </location>
</feature>
<dbReference type="GO" id="GO:0006048">
    <property type="term" value="P:UDP-N-acetylglucosamine biosynthetic process"/>
    <property type="evidence" value="ECO:0007669"/>
    <property type="project" value="UniProtKB-UniPathway"/>
</dbReference>
<feature type="binding site" evidence="17">
    <location>
        <begin position="89"/>
        <end position="90"/>
    </location>
    <ligand>
        <name>UDP-N-acetyl-alpha-D-glucosamine</name>
        <dbReference type="ChEBI" id="CHEBI:57705"/>
    </ligand>
</feature>
<keyword evidence="11 17" id="KW-0511">Multifunctional enzyme</keyword>
<feature type="binding site" evidence="17">
    <location>
        <position position="344"/>
    </location>
    <ligand>
        <name>UDP-N-acetyl-alpha-D-glucosamine</name>
        <dbReference type="ChEBI" id="CHEBI:57705"/>
    </ligand>
</feature>
<keyword evidence="5 17" id="KW-0548">Nucleotidyltransferase</keyword>
<feature type="binding site" evidence="17">
    <location>
        <begin position="397"/>
        <end position="398"/>
    </location>
    <ligand>
        <name>acetyl-CoA</name>
        <dbReference type="ChEBI" id="CHEBI:57288"/>
    </ligand>
</feature>
<feature type="binding site" evidence="17">
    <location>
        <begin position="113"/>
        <end position="115"/>
    </location>
    <ligand>
        <name>UDP-N-acetyl-alpha-D-glucosamine</name>
        <dbReference type="ChEBI" id="CHEBI:57705"/>
    </ligand>
</feature>
<dbReference type="UniPathway" id="UPA00113">
    <property type="reaction ID" value="UER00532"/>
</dbReference>
<dbReference type="HAMAP" id="MF_01631">
    <property type="entry name" value="GlmU"/>
    <property type="match status" value="1"/>
</dbReference>
<reference evidence="20 21" key="1">
    <citation type="submission" date="2019-03" db="EMBL/GenBank/DDBJ databases">
        <title>Sequencing the genomes of 1000 actinobacteria strains.</title>
        <authorList>
            <person name="Klenk H.-P."/>
        </authorList>
    </citation>
    <scope>NUCLEOTIDE SEQUENCE [LARGE SCALE GENOMIC DNA]</scope>
    <source>
        <strain evidence="20 21">DSM 44969</strain>
    </source>
</reference>
<feature type="binding site" evidence="17">
    <location>
        <position position="166"/>
    </location>
    <ligand>
        <name>UDP-N-acetyl-alpha-D-glucosamine</name>
        <dbReference type="ChEBI" id="CHEBI:57705"/>
    </ligand>
</feature>
<evidence type="ECO:0000313" key="21">
    <source>
        <dbReference type="Proteomes" id="UP000295560"/>
    </source>
</evidence>
<evidence type="ECO:0000259" key="19">
    <source>
        <dbReference type="Pfam" id="PF12804"/>
    </source>
</evidence>
<protein>
    <recommendedName>
        <fullName evidence="17">Bifunctional protein GlmU</fullName>
    </recommendedName>
    <domain>
        <recommendedName>
            <fullName evidence="17">UDP-N-acetylglucosamine pyrophosphorylase</fullName>
            <ecNumber evidence="17">2.7.7.23</ecNumber>
        </recommendedName>
        <alternativeName>
            <fullName evidence="17">N-acetylglucosamine-1-phosphate uridyltransferase</fullName>
        </alternativeName>
    </domain>
    <domain>
        <recommendedName>
            <fullName evidence="17">Glucosamine-1-phosphate N-acetyltransferase</fullName>
            <ecNumber evidence="17">2.3.1.157</ecNumber>
        </recommendedName>
    </domain>
</protein>
<dbReference type="GO" id="GO:0071555">
    <property type="term" value="P:cell wall organization"/>
    <property type="evidence" value="ECO:0007669"/>
    <property type="project" value="UniProtKB-KW"/>
</dbReference>
<keyword evidence="7 17" id="KW-0677">Repeat</keyword>
<keyword evidence="13 17" id="KW-0961">Cell wall biogenesis/degradation</keyword>
<dbReference type="CDD" id="cd02540">
    <property type="entry name" value="GT2_GlmU_N_bac"/>
    <property type="match status" value="1"/>
</dbReference>
<dbReference type="GO" id="GO:0000287">
    <property type="term" value="F:magnesium ion binding"/>
    <property type="evidence" value="ECO:0007669"/>
    <property type="project" value="UniProtKB-UniRule"/>
</dbReference>
<sequence>MPDGHQPAASIVLAAGAGSRMRSAVPKVLHTIAGRSLLGHAVHAVGELSPEHLVVVVGHEREKVAAETAAVADELGRPIATAVQERTLGTGDAVRCGLRGLPTGTTGTVLVTYGDVPLLCPDALRDLVREHESAGAAVSLLTMEAPDPTGYGRIVRQGGAVHAIVEHADATPEQRAITEVNSGVYAFDAAFLADGLAGLAAHNEQQELYLTDLIGTAVDGGRPVATLTCNDRWSLCGVNDRVQLAGVRAELNRRVLERWMLDGVTVVDPRSTWVDVQVRLGTDVVLHPGTQLHGRTTVGDGAEIGPDTTLRDCEIGAGAAVVRTHGSESVIGDGASVGPFAYLRPHARLGARGKIGTFVEVKNSDIGDGTKVPHLTYVGDATIGEMSNIGASSVFVNYDGVRKQRTVIGSHVRTGSDTMFIAPVRVGDGAYTGAGTVLRDDVPPGALAVSGGPQRTIEGWVARKRPGTAAAEAAGRSADPDVPQTDPAQNGTGPHTIAEPAGDTRRGGTTR</sequence>
<feature type="binding site" evidence="17">
    <location>
        <position position="434"/>
    </location>
    <ligand>
        <name>acetyl-CoA</name>
        <dbReference type="ChEBI" id="CHEBI:57288"/>
    </ligand>
</feature>
<comment type="similarity">
    <text evidence="2 17">In the N-terminal section; belongs to the N-acetylglucosamine-1-phosphate uridyltransferase family.</text>
</comment>
<dbReference type="Gene3D" id="3.90.550.10">
    <property type="entry name" value="Spore Coat Polysaccharide Biosynthesis Protein SpsA, Chain A"/>
    <property type="match status" value="1"/>
</dbReference>
<keyword evidence="8 17" id="KW-0460">Magnesium</keyword>
<dbReference type="GO" id="GO:0009245">
    <property type="term" value="P:lipid A biosynthetic process"/>
    <property type="evidence" value="ECO:0007669"/>
    <property type="project" value="UniProtKB-UniRule"/>
</dbReference>
<feature type="region of interest" description="Pyrophosphorylase" evidence="17">
    <location>
        <begin position="1"/>
        <end position="241"/>
    </location>
</feature>
<dbReference type="SUPFAM" id="SSF53448">
    <property type="entry name" value="Nucleotide-diphospho-sugar transferases"/>
    <property type="match status" value="1"/>
</dbReference>
<keyword evidence="10 17" id="KW-0573">Peptidoglycan synthesis</keyword>
<comment type="pathway">
    <text evidence="17">Nucleotide-sugar biosynthesis; UDP-N-acetyl-alpha-D-glucosamine biosynthesis; N-acetyl-alpha-D-glucosamine 1-phosphate from alpha-D-glucosamine 6-phosphate (route II): step 2/2.</text>
</comment>
<evidence type="ECO:0000256" key="2">
    <source>
        <dbReference type="ARBA" id="ARBA00007947"/>
    </source>
</evidence>
<keyword evidence="9 17" id="KW-0133">Cell shape</keyword>
<feature type="binding site" evidence="17">
    <location>
        <position position="362"/>
    </location>
    <ligand>
        <name>UDP-N-acetyl-alpha-D-glucosamine</name>
        <dbReference type="ChEBI" id="CHEBI:57705"/>
    </ligand>
</feature>
<feature type="binding site" evidence="17">
    <location>
        <begin position="13"/>
        <end position="16"/>
    </location>
    <ligand>
        <name>UDP-N-acetyl-alpha-D-glucosamine</name>
        <dbReference type="ChEBI" id="CHEBI:57705"/>
    </ligand>
</feature>
<comment type="similarity">
    <text evidence="1 17">In the C-terminal section; belongs to the transferase hexapeptide repeat family.</text>
</comment>